<sequence length="308" mass="35618">MERINNYLTINQETEDKYREVLERVLAHPKTKKLVKDNEDITQQMIENDLLVVDEYVQAHDETEPCESVATCRNNPKGYTPKVDVRNNRIHLIYVPCESKKKEDEYNRRKALIDAQFISSDIKEATFESIHHHTGTNRKEVHQKLMKKAIDIIENKHQKGLYIHGRFGVGKSYFTGALANELSKHSISSVLIYVPEFISRLKGGFNDGTTQQLLDTVKRAEVLILDDLGAEDVTPWVRDEVISNVLHYRMVEHLPTFITSNFSMDKLEANYSKTVANGLEETKSKRILERLRALCDEIQLTGDNYRNR</sequence>
<dbReference type="PANTHER" id="PTHR30050:SF8">
    <property type="entry name" value="PRIMOSOMAL PROTEIN DNAI"/>
    <property type="match status" value="1"/>
</dbReference>
<dbReference type="Pfam" id="PF07319">
    <property type="entry name" value="DnaI_N"/>
    <property type="match status" value="1"/>
</dbReference>
<evidence type="ECO:0000313" key="4">
    <source>
        <dbReference type="Proteomes" id="UP000763505"/>
    </source>
</evidence>
<dbReference type="NCBIfam" id="NF006505">
    <property type="entry name" value="PRK08939.1"/>
    <property type="match status" value="1"/>
</dbReference>
<dbReference type="Proteomes" id="UP000763505">
    <property type="component" value="Unassembled WGS sequence"/>
</dbReference>
<dbReference type="CDD" id="cd00009">
    <property type="entry name" value="AAA"/>
    <property type="match status" value="1"/>
</dbReference>
<dbReference type="InterPro" id="IPR009928">
    <property type="entry name" value="DnaI_N"/>
</dbReference>
<protein>
    <submittedName>
        <fullName evidence="3">Primosomal protein DnaI</fullName>
    </submittedName>
</protein>
<comment type="caution">
    <text evidence="3">The sequence shown here is derived from an EMBL/GenBank/DDBJ whole genome shotgun (WGS) entry which is preliminary data.</text>
</comment>
<dbReference type="InterPro" id="IPR027417">
    <property type="entry name" value="P-loop_NTPase"/>
</dbReference>
<dbReference type="GO" id="GO:0005524">
    <property type="term" value="F:ATP binding"/>
    <property type="evidence" value="ECO:0007669"/>
    <property type="project" value="InterPro"/>
</dbReference>
<dbReference type="InterPro" id="IPR002611">
    <property type="entry name" value="IstB_ATP-bd"/>
</dbReference>
<dbReference type="GO" id="GO:0006260">
    <property type="term" value="P:DNA replication"/>
    <property type="evidence" value="ECO:0007669"/>
    <property type="project" value="TreeGrafter"/>
</dbReference>
<dbReference type="Pfam" id="PF01695">
    <property type="entry name" value="IstB_IS21"/>
    <property type="match status" value="1"/>
</dbReference>
<feature type="domain" description="Primosomal DnaI N-terminal" evidence="2">
    <location>
        <begin position="1"/>
        <end position="94"/>
    </location>
</feature>
<dbReference type="SUPFAM" id="SSF52540">
    <property type="entry name" value="P-loop containing nucleoside triphosphate hydrolases"/>
    <property type="match status" value="1"/>
</dbReference>
<evidence type="ECO:0000259" key="1">
    <source>
        <dbReference type="Pfam" id="PF01695"/>
    </source>
</evidence>
<dbReference type="EMBL" id="DYYI01000076">
    <property type="protein sequence ID" value="HJE20103.1"/>
    <property type="molecule type" value="Genomic_DNA"/>
</dbReference>
<reference evidence="3" key="1">
    <citation type="journal article" date="2021" name="PeerJ">
        <title>Extensive microbial diversity within the chicken gut microbiome revealed by metagenomics and culture.</title>
        <authorList>
            <person name="Gilroy R."/>
            <person name="Ravi A."/>
            <person name="Getino M."/>
            <person name="Pursley I."/>
            <person name="Horton D.L."/>
            <person name="Alikhan N.F."/>
            <person name="Baker D."/>
            <person name="Gharbi K."/>
            <person name="Hall N."/>
            <person name="Watson M."/>
            <person name="Adriaenssens E.M."/>
            <person name="Foster-Nyarko E."/>
            <person name="Jarju S."/>
            <person name="Secka A."/>
            <person name="Antonio M."/>
            <person name="Oren A."/>
            <person name="Chaudhuri R.R."/>
            <person name="La Ragione R."/>
            <person name="Hildebrand F."/>
            <person name="Pallen M.J."/>
        </authorList>
    </citation>
    <scope>NUCLEOTIDE SEQUENCE</scope>
    <source>
        <strain evidence="3">6019</strain>
    </source>
</reference>
<accession>A0A921DXX1</accession>
<name>A0A921DXX1_9STAP</name>
<organism evidence="3 4">
    <name type="scientific">Aliicoccus persicus</name>
    <dbReference type="NCBI Taxonomy" id="930138"/>
    <lineage>
        <taxon>Bacteria</taxon>
        <taxon>Bacillati</taxon>
        <taxon>Bacillota</taxon>
        <taxon>Bacilli</taxon>
        <taxon>Bacillales</taxon>
        <taxon>Staphylococcaceae</taxon>
        <taxon>Aliicoccus</taxon>
    </lineage>
</organism>
<feature type="domain" description="IstB-like ATP-binding" evidence="1">
    <location>
        <begin position="124"/>
        <end position="308"/>
    </location>
</feature>
<dbReference type="AlphaFoldDB" id="A0A921DXX1"/>
<dbReference type="PANTHER" id="PTHR30050">
    <property type="entry name" value="CHROMOSOMAL REPLICATION INITIATOR PROTEIN DNAA"/>
    <property type="match status" value="1"/>
</dbReference>
<proteinExistence type="predicted"/>
<dbReference type="Gene3D" id="3.40.50.300">
    <property type="entry name" value="P-loop containing nucleotide triphosphate hydrolases"/>
    <property type="match status" value="1"/>
</dbReference>
<evidence type="ECO:0000313" key="3">
    <source>
        <dbReference type="EMBL" id="HJE20103.1"/>
    </source>
</evidence>
<reference evidence="3" key="2">
    <citation type="submission" date="2021-09" db="EMBL/GenBank/DDBJ databases">
        <authorList>
            <person name="Gilroy R."/>
        </authorList>
    </citation>
    <scope>NUCLEOTIDE SEQUENCE</scope>
    <source>
        <strain evidence="3">6019</strain>
    </source>
</reference>
<gene>
    <name evidence="3" type="primary">dnaI</name>
    <name evidence="3" type="ORF">K8V35_07105</name>
</gene>
<evidence type="ECO:0000259" key="2">
    <source>
        <dbReference type="Pfam" id="PF07319"/>
    </source>
</evidence>